<name>A0A8E5HXW2_USTVR</name>
<keyword evidence="3" id="KW-1185">Reference proteome</keyword>
<dbReference type="GeneID" id="66068551"/>
<reference evidence="2" key="1">
    <citation type="submission" date="2020-03" db="EMBL/GenBank/DDBJ databases">
        <title>A mixture of massive structural variations and highly conserved coding sequences in Ustilaginoidea virens genome.</title>
        <authorList>
            <person name="Zhang K."/>
            <person name="Zhao Z."/>
            <person name="Zhang Z."/>
            <person name="Li Y."/>
            <person name="Hsiang T."/>
            <person name="Sun W."/>
        </authorList>
    </citation>
    <scope>NUCLEOTIDE SEQUENCE</scope>
    <source>
        <strain evidence="2">UV-8b</strain>
    </source>
</reference>
<evidence type="ECO:0000256" key="1">
    <source>
        <dbReference type="SAM" id="MobiDB-lite"/>
    </source>
</evidence>
<feature type="region of interest" description="Disordered" evidence="1">
    <location>
        <begin position="105"/>
        <end position="139"/>
    </location>
</feature>
<feature type="compositionally biased region" description="Polar residues" evidence="1">
    <location>
        <begin position="128"/>
        <end position="139"/>
    </location>
</feature>
<dbReference type="Proteomes" id="UP000027002">
    <property type="component" value="Chromosome 7"/>
</dbReference>
<protein>
    <submittedName>
        <fullName evidence="2">Uncharacterized protein</fullName>
    </submittedName>
</protein>
<gene>
    <name evidence="2" type="ORF">UV8b_07774</name>
</gene>
<feature type="region of interest" description="Disordered" evidence="1">
    <location>
        <begin position="1"/>
        <end position="34"/>
    </location>
</feature>
<evidence type="ECO:0000313" key="2">
    <source>
        <dbReference type="EMBL" id="QUC23533.1"/>
    </source>
</evidence>
<sequence length="139" mass="15250">MASGEPTPRRESLRDSGQPGLQTAPRRTTLDGFDRRFVKEHRPGVPPIEWGCGVVLSRQLDHAVSKNTPAAKPLPLVPIIEWTASEDEMTAGRLRTWRLVGRKHRGPVVARPPPRDPSPNELVAASSPRRTPTPSTVAC</sequence>
<dbReference type="RefSeq" id="XP_043001206.1">
    <property type="nucleotide sequence ID" value="XM_043145271.1"/>
</dbReference>
<accession>A0A8E5HXW2</accession>
<organism evidence="2 3">
    <name type="scientific">Ustilaginoidea virens</name>
    <name type="common">Rice false smut fungus</name>
    <name type="synonym">Villosiclava virens</name>
    <dbReference type="NCBI Taxonomy" id="1159556"/>
    <lineage>
        <taxon>Eukaryota</taxon>
        <taxon>Fungi</taxon>
        <taxon>Dikarya</taxon>
        <taxon>Ascomycota</taxon>
        <taxon>Pezizomycotina</taxon>
        <taxon>Sordariomycetes</taxon>
        <taxon>Hypocreomycetidae</taxon>
        <taxon>Hypocreales</taxon>
        <taxon>Clavicipitaceae</taxon>
        <taxon>Ustilaginoidea</taxon>
    </lineage>
</organism>
<dbReference type="EMBL" id="CP072759">
    <property type="protein sequence ID" value="QUC23533.1"/>
    <property type="molecule type" value="Genomic_DNA"/>
</dbReference>
<dbReference type="AlphaFoldDB" id="A0A8E5HXW2"/>
<dbReference type="KEGG" id="uvi:66068551"/>
<evidence type="ECO:0000313" key="3">
    <source>
        <dbReference type="Proteomes" id="UP000027002"/>
    </source>
</evidence>
<proteinExistence type="predicted"/>